<sequence>MKAFREKRERPPRIEAPVNGQLVENDKEQSGAEPVKIRDLLSTNPNRPHRAIALF</sequence>
<protein>
    <submittedName>
        <fullName evidence="2">Uncharacterized protein</fullName>
    </submittedName>
</protein>
<dbReference type="Proteomes" id="UP001589773">
    <property type="component" value="Unassembled WGS sequence"/>
</dbReference>
<dbReference type="RefSeq" id="WP_379679421.1">
    <property type="nucleotide sequence ID" value="NZ_JBHLWP010000011.1"/>
</dbReference>
<evidence type="ECO:0000256" key="1">
    <source>
        <dbReference type="SAM" id="MobiDB-lite"/>
    </source>
</evidence>
<proteinExistence type="predicted"/>
<evidence type="ECO:0000313" key="2">
    <source>
        <dbReference type="EMBL" id="MFC0252626.1"/>
    </source>
</evidence>
<organism evidence="2 3">
    <name type="scientific">Massilia consociata</name>
    <dbReference type="NCBI Taxonomy" id="760117"/>
    <lineage>
        <taxon>Bacteria</taxon>
        <taxon>Pseudomonadati</taxon>
        <taxon>Pseudomonadota</taxon>
        <taxon>Betaproteobacteria</taxon>
        <taxon>Burkholderiales</taxon>
        <taxon>Oxalobacteraceae</taxon>
        <taxon>Telluria group</taxon>
        <taxon>Massilia</taxon>
    </lineage>
</organism>
<dbReference type="EMBL" id="JBHLWP010000011">
    <property type="protein sequence ID" value="MFC0252626.1"/>
    <property type="molecule type" value="Genomic_DNA"/>
</dbReference>
<evidence type="ECO:0000313" key="3">
    <source>
        <dbReference type="Proteomes" id="UP001589773"/>
    </source>
</evidence>
<feature type="region of interest" description="Disordered" evidence="1">
    <location>
        <begin position="1"/>
        <end position="55"/>
    </location>
</feature>
<feature type="compositionally biased region" description="Basic and acidic residues" evidence="1">
    <location>
        <begin position="24"/>
        <end position="39"/>
    </location>
</feature>
<feature type="compositionally biased region" description="Basic and acidic residues" evidence="1">
    <location>
        <begin position="1"/>
        <end position="13"/>
    </location>
</feature>
<reference evidence="2 3" key="1">
    <citation type="submission" date="2024-09" db="EMBL/GenBank/DDBJ databases">
        <authorList>
            <person name="Sun Q."/>
            <person name="Mori K."/>
        </authorList>
    </citation>
    <scope>NUCLEOTIDE SEQUENCE [LARGE SCALE GENOMIC DNA]</scope>
    <source>
        <strain evidence="2 3">CCM 7792</strain>
    </source>
</reference>
<comment type="caution">
    <text evidence="2">The sequence shown here is derived from an EMBL/GenBank/DDBJ whole genome shotgun (WGS) entry which is preliminary data.</text>
</comment>
<gene>
    <name evidence="2" type="ORF">ACFFJK_12070</name>
</gene>
<accession>A0ABV6FGL0</accession>
<name>A0ABV6FGL0_9BURK</name>
<keyword evidence="3" id="KW-1185">Reference proteome</keyword>